<dbReference type="InterPro" id="IPR005532">
    <property type="entry name" value="SUMF_dom"/>
</dbReference>
<dbReference type="SUPFAM" id="SSF56436">
    <property type="entry name" value="C-type lectin-like"/>
    <property type="match status" value="1"/>
</dbReference>
<dbReference type="Pfam" id="PF03781">
    <property type="entry name" value="FGE-sulfatase"/>
    <property type="match status" value="1"/>
</dbReference>
<feature type="domain" description="Sulfatase-modifying factor enzyme-like" evidence="2">
    <location>
        <begin position="75"/>
        <end position="380"/>
    </location>
</feature>
<evidence type="ECO:0000259" key="2">
    <source>
        <dbReference type="Pfam" id="PF03781"/>
    </source>
</evidence>
<evidence type="ECO:0000313" key="3">
    <source>
        <dbReference type="EMBL" id="PTR01468.1"/>
    </source>
</evidence>
<dbReference type="Gene3D" id="3.90.1580.10">
    <property type="entry name" value="paralog of FGE (formylglycine-generating enzyme)"/>
    <property type="match status" value="1"/>
</dbReference>
<dbReference type="InterPro" id="IPR051043">
    <property type="entry name" value="Sulfatase_Mod_Factor_Kinase"/>
</dbReference>
<gene>
    <name evidence="3" type="ORF">C8P68_101702</name>
</gene>
<dbReference type="EMBL" id="QAOQ01000001">
    <property type="protein sequence ID" value="PTR01468.1"/>
    <property type="molecule type" value="Genomic_DNA"/>
</dbReference>
<name>A0A2T5JGC6_9SPHI</name>
<dbReference type="PROSITE" id="PS51257">
    <property type="entry name" value="PROKAR_LIPOPROTEIN"/>
    <property type="match status" value="1"/>
</dbReference>
<sequence length="383" mass="42834">MRMKTGLMLILLALTFSACRERTTSAGKAVTSVPLPALSKKALCCEQNIPKRFSFASNVEGKGDGKVANSAATHTGMVWIPAGNYQMGGDNSEAQPDEFPKHRVSINGFWMDTTEVTNEQFARFVKATGYVTTAERKPDWNELKKQLPPGTPKPADSELVPASLVFVPSKTPVELNDYSQWWAWKPGASWRHPHGPGSDLKGKARYPVVHISWFDAQAYCKWAGKRLPTEAEWEWAARGGLQNNIYPWGNERVGQGKAKANTWEGNFPYRNTQRDGFYYLAPVASFNHNGYGLYDMAGNVWEWCSDYYAADYYRQVGNSTVTNPQGPARSNDPDEPYSVKRVVRGGSFLCNDSYCSGYRVARRMKTSEDSGMEHLGFRCVISK</sequence>
<dbReference type="InterPro" id="IPR016187">
    <property type="entry name" value="CTDL_fold"/>
</dbReference>
<dbReference type="InterPro" id="IPR042095">
    <property type="entry name" value="SUMF_sf"/>
</dbReference>
<dbReference type="PANTHER" id="PTHR23150:SF19">
    <property type="entry name" value="FORMYLGLYCINE-GENERATING ENZYME"/>
    <property type="match status" value="1"/>
</dbReference>
<reference evidence="3 4" key="1">
    <citation type="submission" date="2018-04" db="EMBL/GenBank/DDBJ databases">
        <title>Genomic Encyclopedia of Archaeal and Bacterial Type Strains, Phase II (KMG-II): from individual species to whole genera.</title>
        <authorList>
            <person name="Goeker M."/>
        </authorList>
    </citation>
    <scope>NUCLEOTIDE SEQUENCE [LARGE SCALE GENOMIC DNA]</scope>
    <source>
        <strain evidence="3 4">DSM 26809</strain>
    </source>
</reference>
<evidence type="ECO:0000313" key="4">
    <source>
        <dbReference type="Proteomes" id="UP000244168"/>
    </source>
</evidence>
<evidence type="ECO:0000256" key="1">
    <source>
        <dbReference type="SAM" id="SignalP"/>
    </source>
</evidence>
<feature type="signal peptide" evidence="1">
    <location>
        <begin position="1"/>
        <end position="20"/>
    </location>
</feature>
<protein>
    <submittedName>
        <fullName evidence="3">Formylglycine-generating enzyme required for sulfatase activity</fullName>
    </submittedName>
</protein>
<dbReference type="RefSeq" id="WP_369434692.1">
    <property type="nucleotide sequence ID" value="NZ_CP160205.1"/>
</dbReference>
<feature type="chain" id="PRO_5015532937" evidence="1">
    <location>
        <begin position="21"/>
        <end position="383"/>
    </location>
</feature>
<dbReference type="PANTHER" id="PTHR23150">
    <property type="entry name" value="SULFATASE MODIFYING FACTOR 1, 2"/>
    <property type="match status" value="1"/>
</dbReference>
<dbReference type="GO" id="GO:0120147">
    <property type="term" value="F:formylglycine-generating oxidase activity"/>
    <property type="evidence" value="ECO:0007669"/>
    <property type="project" value="TreeGrafter"/>
</dbReference>
<accession>A0A2T5JGC6</accession>
<dbReference type="AlphaFoldDB" id="A0A2T5JGC6"/>
<proteinExistence type="predicted"/>
<keyword evidence="1" id="KW-0732">Signal</keyword>
<comment type="caution">
    <text evidence="3">The sequence shown here is derived from an EMBL/GenBank/DDBJ whole genome shotgun (WGS) entry which is preliminary data.</text>
</comment>
<dbReference type="Proteomes" id="UP000244168">
    <property type="component" value="Unassembled WGS sequence"/>
</dbReference>
<organism evidence="3 4">
    <name type="scientific">Mucilaginibacter yixingensis</name>
    <dbReference type="NCBI Taxonomy" id="1295612"/>
    <lineage>
        <taxon>Bacteria</taxon>
        <taxon>Pseudomonadati</taxon>
        <taxon>Bacteroidota</taxon>
        <taxon>Sphingobacteriia</taxon>
        <taxon>Sphingobacteriales</taxon>
        <taxon>Sphingobacteriaceae</taxon>
        <taxon>Mucilaginibacter</taxon>
    </lineage>
</organism>
<keyword evidence="4" id="KW-1185">Reference proteome</keyword>